<name>A0A2W0H4Q3_9BACI</name>
<reference evidence="2 3" key="1">
    <citation type="submission" date="2017-10" db="EMBL/GenBank/DDBJ databases">
        <title>Bacillus sp. nov., a halophilic bacterium isolated from a Yangshapao Lake.</title>
        <authorList>
            <person name="Wang H."/>
        </authorList>
    </citation>
    <scope>NUCLEOTIDE SEQUENCE [LARGE SCALE GENOMIC DNA]</scope>
    <source>
        <strain evidence="2 3">YSP-3</strain>
    </source>
</reference>
<keyword evidence="3" id="KW-1185">Reference proteome</keyword>
<evidence type="ECO:0000313" key="2">
    <source>
        <dbReference type="EMBL" id="PYZ95596.1"/>
    </source>
</evidence>
<evidence type="ECO:0000256" key="1">
    <source>
        <dbReference type="SAM" id="MobiDB-lite"/>
    </source>
</evidence>
<protein>
    <submittedName>
        <fullName evidence="2">Uncharacterized protein</fullName>
    </submittedName>
</protein>
<dbReference type="AlphaFoldDB" id="A0A2W0H4Q3"/>
<organism evidence="2 3">
    <name type="scientific">Alteribacter lacisalsi</name>
    <dbReference type="NCBI Taxonomy" id="2045244"/>
    <lineage>
        <taxon>Bacteria</taxon>
        <taxon>Bacillati</taxon>
        <taxon>Bacillota</taxon>
        <taxon>Bacilli</taxon>
        <taxon>Bacillales</taxon>
        <taxon>Bacillaceae</taxon>
        <taxon>Alteribacter</taxon>
    </lineage>
</organism>
<feature type="region of interest" description="Disordered" evidence="1">
    <location>
        <begin position="32"/>
        <end position="60"/>
    </location>
</feature>
<dbReference type="EMBL" id="PDOF01000004">
    <property type="protein sequence ID" value="PYZ95596.1"/>
    <property type="molecule type" value="Genomic_DNA"/>
</dbReference>
<evidence type="ECO:0000313" key="3">
    <source>
        <dbReference type="Proteomes" id="UP000248066"/>
    </source>
</evidence>
<proteinExistence type="predicted"/>
<comment type="caution">
    <text evidence="2">The sequence shown here is derived from an EMBL/GenBank/DDBJ whole genome shotgun (WGS) entry which is preliminary data.</text>
</comment>
<accession>A0A2W0H4Q3</accession>
<dbReference type="Proteomes" id="UP000248066">
    <property type="component" value="Unassembled WGS sequence"/>
</dbReference>
<gene>
    <name evidence="2" type="ORF">CR205_18955</name>
</gene>
<sequence>MKTPQGVFPEEDETMPAESIRLQRNKTTIFQKPALSSGTGGGWPDDGPSSHRSFFAVVQR</sequence>